<comment type="catalytic activity">
    <reaction evidence="1">
        <text>ATP + protein L-histidine = ADP + protein N-phospho-L-histidine.</text>
        <dbReference type="EC" id="2.7.13.3"/>
    </reaction>
</comment>
<dbReference type="GO" id="GO:0009190">
    <property type="term" value="P:cyclic nucleotide biosynthetic process"/>
    <property type="evidence" value="ECO:0007669"/>
    <property type="project" value="InterPro"/>
</dbReference>
<dbReference type="FunFam" id="3.30.565.10:FF:000010">
    <property type="entry name" value="Sensor histidine kinase RcsC"/>
    <property type="match status" value="1"/>
</dbReference>
<evidence type="ECO:0000256" key="2">
    <source>
        <dbReference type="ARBA" id="ARBA00004141"/>
    </source>
</evidence>
<evidence type="ECO:0000256" key="1">
    <source>
        <dbReference type="ARBA" id="ARBA00000085"/>
    </source>
</evidence>
<evidence type="ECO:0000256" key="11">
    <source>
        <dbReference type="PROSITE-ProRule" id="PRU00169"/>
    </source>
</evidence>
<evidence type="ECO:0000259" key="15">
    <source>
        <dbReference type="PROSITE" id="PS50105"/>
    </source>
</evidence>
<dbReference type="InterPro" id="IPR036890">
    <property type="entry name" value="HATPase_C_sf"/>
</dbReference>
<evidence type="ECO:0000256" key="13">
    <source>
        <dbReference type="SAM" id="MobiDB-lite"/>
    </source>
</evidence>
<comment type="caution">
    <text evidence="19">The sequence shown here is derived from an EMBL/GenBank/DDBJ whole genome shotgun (WGS) entry which is preliminary data.</text>
</comment>
<feature type="coiled-coil region" evidence="12">
    <location>
        <begin position="887"/>
        <end position="1009"/>
    </location>
</feature>
<dbReference type="CDD" id="cd07302">
    <property type="entry name" value="CHD"/>
    <property type="match status" value="1"/>
</dbReference>
<dbReference type="AlphaFoldDB" id="A0A835TN64"/>
<dbReference type="GO" id="GO:0000155">
    <property type="term" value="F:phosphorelay sensor kinase activity"/>
    <property type="evidence" value="ECO:0007669"/>
    <property type="project" value="InterPro"/>
</dbReference>
<evidence type="ECO:0000256" key="12">
    <source>
        <dbReference type="SAM" id="Coils"/>
    </source>
</evidence>
<dbReference type="SMART" id="SM00387">
    <property type="entry name" value="HATPase_c"/>
    <property type="match status" value="1"/>
</dbReference>
<sequence length="1276" mass="136025">MRIWVVLLNAFMLAAGGFGTVPWISWTHKVFWYTLACVPFPAILCHMWRMVTHALDETQDPSSKRAISFIRVFSITTWNFFPIVYFAAIDGALPLEISEPLWAALDWLTKMVYSSSLMEANFFTTHWRELTLRAIEEANRLATIQQLSLDIERKDEFLSAMSHELRTPLNGIIGLSDSMIAGACGNLPDKAVKTISTVKLSGKRLLQLINDILDAAKMKQGMLVIKHEKVDIKRLVSDVLDLSLPLVRKGVRLINNVGNVPKIVGDNGRIVQILYNLVGNAAKFTRQGTVSVSAGVVEGKVYITVSDTGVGIPPDKIDKIFEAFEQVDMSTTRRFGGTGLGLHLVKELVKAHNGRISVQSKVGVGSSFTVWLPINQEDTEAMDAFTPSRPRQASEDSNDAGPTTRLGGGSIKWMDAGSMHTAAAGGAAGDGAATTAAAQAAAAAARNYNKEVGALAGVGEGEAEGEDAAIVAAALEAERRAGGRSPPPLDASRNMPEDAQTLLSVTKSGFKLVKPFYRERNGGCMVLSVDDDPINQLVVENLLLPEGFKVEQAMCGSEALDWLQHTPLLPDVILLDIMMPDMSGYEVCQEVRRRFSTVCIPILMVSANGTPEHVMKGLEAGAVDYVKKPFNRQELLSRIRAQVRHREVVDAEMETRMVNKMLHRLLPAPVVEALQGGAGVNGFVELHEDVTVLAADVGSWLNTSGLMMSADGCRALLGVVNEMHAAFDKLLLKYKAFRVVSTLDHYLVVCGHDGTPDHVRRGLSLAEELVTAARGLTLPPGCGGGQLRVRCGLHTGPLTSVVVGVDTPHYAVFGESVGVVAALVSRGFDSTVHCSFAVHAALRLKSQDRISASFVPAHLALKLPGKLPAVQTYLYKCGDWERALKQLDDDEGERETVENAMAELAARERKWQEEQAAAEAAAELTAASLEEERSALEALAARLATEKAELEAARAEVVRLHGEVEAARAGGAAAAAGAARAAAEADAALAAARAEVELLTARLAESEAERSRIKITYEARLIEARETAAAAAAAASAQQAMVSMRNYGPGGPEYPNHHHHHPPPPPLGDSPRQQQPQRSRPAVVSRASASSELGASSTGVGSPQPPPPVPPPSGGGAAGAYPPYPYSYAHRGPPSVGGASSMNMSGGSFWTQPYRIESFMRDIGLPQYAAVLRNQDVTPAVLAGMKESDLEAMGVPTLGARLRILEAARQYGSQSTVRMALLCKDGQDAGDGGEQGLLSDVGPGGVESSTATWAMGGGGGDSEEPSGGGGSGNERM</sequence>
<proteinExistence type="inferred from homology"/>
<feature type="transmembrane region" description="Helical" evidence="14">
    <location>
        <begin position="30"/>
        <end position="48"/>
    </location>
</feature>
<feature type="transmembrane region" description="Helical" evidence="14">
    <location>
        <begin position="5"/>
        <end position="24"/>
    </location>
</feature>
<dbReference type="SUPFAM" id="SSF47384">
    <property type="entry name" value="Homodimeric domain of signal transducing histidine kinase"/>
    <property type="match status" value="1"/>
</dbReference>
<protein>
    <recommendedName>
        <fullName evidence="4">histidine kinase</fullName>
        <ecNumber evidence="4">2.7.13.3</ecNumber>
    </recommendedName>
</protein>
<dbReference type="SUPFAM" id="SSF55874">
    <property type="entry name" value="ATPase domain of HSP90 chaperone/DNA topoisomerase II/histidine kinase"/>
    <property type="match status" value="1"/>
</dbReference>
<dbReference type="Proteomes" id="UP000613740">
    <property type="component" value="Unassembled WGS sequence"/>
</dbReference>
<dbReference type="InterPro" id="IPR005467">
    <property type="entry name" value="His_kinase_dom"/>
</dbReference>
<dbReference type="CDD" id="cd16922">
    <property type="entry name" value="HATPase_EvgS-ArcB-TorS-like"/>
    <property type="match status" value="1"/>
</dbReference>
<evidence type="ECO:0000256" key="5">
    <source>
        <dbReference type="ARBA" id="ARBA00022553"/>
    </source>
</evidence>
<keyword evidence="10 14" id="KW-0472">Membrane</keyword>
<feature type="region of interest" description="Disordered" evidence="13">
    <location>
        <begin position="1044"/>
        <end position="1116"/>
    </location>
</feature>
<dbReference type="PANTHER" id="PTHR43047:SF72">
    <property type="entry name" value="OSMOSENSING HISTIDINE PROTEIN KINASE SLN1"/>
    <property type="match status" value="1"/>
</dbReference>
<evidence type="ECO:0000256" key="10">
    <source>
        <dbReference type="ARBA" id="ARBA00023136"/>
    </source>
</evidence>
<dbReference type="Gene3D" id="1.10.287.130">
    <property type="match status" value="1"/>
</dbReference>
<feature type="domain" description="Histidine kinase" evidence="16">
    <location>
        <begin position="160"/>
        <end position="376"/>
    </location>
</feature>
<keyword evidence="5 11" id="KW-0597">Phosphoprotein</keyword>
<dbReference type="SMART" id="SM00454">
    <property type="entry name" value="SAM"/>
    <property type="match status" value="1"/>
</dbReference>
<keyword evidence="7 14" id="KW-0812">Transmembrane</keyword>
<dbReference type="InterPro" id="IPR004358">
    <property type="entry name" value="Sig_transdc_His_kin-like_C"/>
</dbReference>
<dbReference type="InterPro" id="IPR001660">
    <property type="entry name" value="SAM"/>
</dbReference>
<dbReference type="Pfam" id="PF02518">
    <property type="entry name" value="HATPase_c"/>
    <property type="match status" value="1"/>
</dbReference>
<dbReference type="PANTHER" id="PTHR43047">
    <property type="entry name" value="TWO-COMPONENT HISTIDINE PROTEIN KINASE"/>
    <property type="match status" value="1"/>
</dbReference>
<accession>A0A835TN64</accession>
<feature type="compositionally biased region" description="Pro residues" evidence="13">
    <location>
        <begin position="1103"/>
        <end position="1113"/>
    </location>
</feature>
<evidence type="ECO:0000256" key="7">
    <source>
        <dbReference type="ARBA" id="ARBA00022692"/>
    </source>
</evidence>
<dbReference type="Pfam" id="PF00211">
    <property type="entry name" value="Guanylate_cyc"/>
    <property type="match status" value="1"/>
</dbReference>
<dbReference type="SMART" id="SM00388">
    <property type="entry name" value="HisKA"/>
    <property type="match status" value="1"/>
</dbReference>
<evidence type="ECO:0000256" key="14">
    <source>
        <dbReference type="SAM" id="Phobius"/>
    </source>
</evidence>
<dbReference type="PROSITE" id="PS50125">
    <property type="entry name" value="GUANYLATE_CYCLASE_2"/>
    <property type="match status" value="1"/>
</dbReference>
<dbReference type="OrthoDB" id="60033at2759"/>
<dbReference type="Pfam" id="PF01036">
    <property type="entry name" value="Bac_rhodopsin"/>
    <property type="match status" value="1"/>
</dbReference>
<dbReference type="PROSITE" id="PS50105">
    <property type="entry name" value="SAM_DOMAIN"/>
    <property type="match status" value="1"/>
</dbReference>
<name>A0A835TN64_9CHLO</name>
<dbReference type="CDD" id="cd09487">
    <property type="entry name" value="SAM_superfamily"/>
    <property type="match status" value="1"/>
</dbReference>
<feature type="domain" description="Guanylate cyclase" evidence="18">
    <location>
        <begin position="691"/>
        <end position="824"/>
    </location>
</feature>
<evidence type="ECO:0000313" key="20">
    <source>
        <dbReference type="Proteomes" id="UP000613740"/>
    </source>
</evidence>
<keyword evidence="20" id="KW-1185">Reference proteome</keyword>
<dbReference type="Gene3D" id="1.20.1070.10">
    <property type="entry name" value="Rhodopsin 7-helix transmembrane proteins"/>
    <property type="match status" value="1"/>
</dbReference>
<reference evidence="19" key="1">
    <citation type="journal article" date="2020" name="bioRxiv">
        <title>Comparative genomics of Chlamydomonas.</title>
        <authorList>
            <person name="Craig R.J."/>
            <person name="Hasan A.R."/>
            <person name="Ness R.W."/>
            <person name="Keightley P.D."/>
        </authorList>
    </citation>
    <scope>NUCLEOTIDE SEQUENCE</scope>
    <source>
        <strain evidence="19">CCAP 11/173</strain>
    </source>
</reference>
<dbReference type="SUPFAM" id="SSF52172">
    <property type="entry name" value="CheY-like"/>
    <property type="match status" value="1"/>
</dbReference>
<dbReference type="Gene3D" id="3.30.565.10">
    <property type="entry name" value="Histidine kinase-like ATPase, C-terminal domain"/>
    <property type="match status" value="1"/>
</dbReference>
<feature type="domain" description="Response regulatory" evidence="17">
    <location>
        <begin position="525"/>
        <end position="643"/>
    </location>
</feature>
<dbReference type="FunFam" id="1.10.287.130:FF:000145">
    <property type="entry name" value="Sensory transduction histidine kinase"/>
    <property type="match status" value="1"/>
</dbReference>
<dbReference type="InterPro" id="IPR036097">
    <property type="entry name" value="HisK_dim/P_sf"/>
</dbReference>
<feature type="region of interest" description="Disordered" evidence="13">
    <location>
        <begin position="1232"/>
        <end position="1276"/>
    </location>
</feature>
<organism evidence="19 20">
    <name type="scientific">Chlamydomonas schloesseri</name>
    <dbReference type="NCBI Taxonomy" id="2026947"/>
    <lineage>
        <taxon>Eukaryota</taxon>
        <taxon>Viridiplantae</taxon>
        <taxon>Chlorophyta</taxon>
        <taxon>core chlorophytes</taxon>
        <taxon>Chlorophyceae</taxon>
        <taxon>CS clade</taxon>
        <taxon>Chlamydomonadales</taxon>
        <taxon>Chlamydomonadaceae</taxon>
        <taxon>Chlamydomonas</taxon>
    </lineage>
</organism>
<feature type="domain" description="SAM" evidence="15">
    <location>
        <begin position="1151"/>
        <end position="1214"/>
    </location>
</feature>
<dbReference type="InterPro" id="IPR029787">
    <property type="entry name" value="Nucleotide_cyclase"/>
</dbReference>
<dbReference type="EMBL" id="JAEHOD010000034">
    <property type="protein sequence ID" value="KAG2442020.1"/>
    <property type="molecule type" value="Genomic_DNA"/>
</dbReference>
<dbReference type="PROSITE" id="PS50109">
    <property type="entry name" value="HIS_KIN"/>
    <property type="match status" value="1"/>
</dbReference>
<dbReference type="InterPro" id="IPR001425">
    <property type="entry name" value="Arc/bac/fun_rhodopsins"/>
</dbReference>
<feature type="transmembrane region" description="Helical" evidence="14">
    <location>
        <begin position="69"/>
        <end position="88"/>
    </location>
</feature>
<dbReference type="GO" id="GO:0005886">
    <property type="term" value="C:plasma membrane"/>
    <property type="evidence" value="ECO:0007669"/>
    <property type="project" value="TreeGrafter"/>
</dbReference>
<dbReference type="Pfam" id="PF00072">
    <property type="entry name" value="Response_reg"/>
    <property type="match status" value="1"/>
</dbReference>
<feature type="modified residue" description="4-aspartylphosphate" evidence="11">
    <location>
        <position position="576"/>
    </location>
</feature>
<gene>
    <name evidence="19" type="ORF">HYH02_009812</name>
</gene>
<evidence type="ECO:0000256" key="4">
    <source>
        <dbReference type="ARBA" id="ARBA00012438"/>
    </source>
</evidence>
<keyword evidence="12" id="KW-0175">Coiled coil</keyword>
<dbReference type="InterPro" id="IPR013761">
    <property type="entry name" value="SAM/pointed_sf"/>
</dbReference>
<dbReference type="InterPro" id="IPR011006">
    <property type="entry name" value="CheY-like_superfamily"/>
</dbReference>
<dbReference type="SUPFAM" id="SSF55073">
    <property type="entry name" value="Nucleotide cyclase"/>
    <property type="match status" value="1"/>
</dbReference>
<dbReference type="Gene3D" id="3.30.70.1230">
    <property type="entry name" value="Nucleotide cyclase"/>
    <property type="match status" value="1"/>
</dbReference>
<evidence type="ECO:0000313" key="19">
    <source>
        <dbReference type="EMBL" id="KAG2442020.1"/>
    </source>
</evidence>
<dbReference type="Gene3D" id="1.10.150.50">
    <property type="entry name" value="Transcription Factor, Ets-1"/>
    <property type="match status" value="1"/>
</dbReference>
<dbReference type="EC" id="2.7.13.3" evidence="4"/>
<keyword evidence="6" id="KW-0808">Transferase</keyword>
<keyword evidence="8" id="KW-0418">Kinase</keyword>
<dbReference type="Pfam" id="PF00536">
    <property type="entry name" value="SAM_1"/>
    <property type="match status" value="1"/>
</dbReference>
<keyword evidence="9 14" id="KW-1133">Transmembrane helix</keyword>
<feature type="compositionally biased region" description="Low complexity" evidence="13">
    <location>
        <begin position="1070"/>
        <end position="1091"/>
    </location>
</feature>
<evidence type="ECO:0000259" key="17">
    <source>
        <dbReference type="PROSITE" id="PS50110"/>
    </source>
</evidence>
<dbReference type="SMART" id="SM00044">
    <property type="entry name" value="CYCc"/>
    <property type="match status" value="1"/>
</dbReference>
<dbReference type="CDD" id="cd17574">
    <property type="entry name" value="REC_OmpR"/>
    <property type="match status" value="1"/>
</dbReference>
<dbReference type="GO" id="GO:0009927">
    <property type="term" value="F:histidine phosphotransfer kinase activity"/>
    <property type="evidence" value="ECO:0007669"/>
    <property type="project" value="TreeGrafter"/>
</dbReference>
<evidence type="ECO:0000259" key="16">
    <source>
        <dbReference type="PROSITE" id="PS50109"/>
    </source>
</evidence>
<dbReference type="InterPro" id="IPR001789">
    <property type="entry name" value="Sig_transdc_resp-reg_receiver"/>
</dbReference>
<evidence type="ECO:0000256" key="6">
    <source>
        <dbReference type="ARBA" id="ARBA00022679"/>
    </source>
</evidence>
<comment type="similarity">
    <text evidence="3">Belongs to the archaeal/bacterial/fungal opsin family.</text>
</comment>
<feature type="region of interest" description="Disordered" evidence="13">
    <location>
        <begin position="385"/>
        <end position="409"/>
    </location>
</feature>
<dbReference type="Gene3D" id="3.40.50.2300">
    <property type="match status" value="1"/>
</dbReference>
<evidence type="ECO:0000256" key="9">
    <source>
        <dbReference type="ARBA" id="ARBA00022989"/>
    </source>
</evidence>
<evidence type="ECO:0000259" key="18">
    <source>
        <dbReference type="PROSITE" id="PS50125"/>
    </source>
</evidence>
<comment type="subcellular location">
    <subcellularLocation>
        <location evidence="2">Membrane</location>
        <topology evidence="2">Multi-pass membrane protein</topology>
    </subcellularLocation>
</comment>
<dbReference type="PROSITE" id="PS50110">
    <property type="entry name" value="RESPONSE_REGULATORY"/>
    <property type="match status" value="1"/>
</dbReference>
<dbReference type="SUPFAM" id="SSF47769">
    <property type="entry name" value="SAM/Pointed domain"/>
    <property type="match status" value="1"/>
</dbReference>
<dbReference type="Pfam" id="PF00512">
    <property type="entry name" value="HisKA"/>
    <property type="match status" value="1"/>
</dbReference>
<dbReference type="SMART" id="SM00448">
    <property type="entry name" value="REC"/>
    <property type="match status" value="1"/>
</dbReference>
<dbReference type="PRINTS" id="PR00344">
    <property type="entry name" value="BCTRLSENSOR"/>
</dbReference>
<dbReference type="InterPro" id="IPR003661">
    <property type="entry name" value="HisK_dim/P_dom"/>
</dbReference>
<dbReference type="SUPFAM" id="SSF81321">
    <property type="entry name" value="Family A G protein-coupled receptor-like"/>
    <property type="match status" value="1"/>
</dbReference>
<feature type="compositionally biased region" description="Gly residues" evidence="13">
    <location>
        <begin position="1255"/>
        <end position="1276"/>
    </location>
</feature>
<dbReference type="InterPro" id="IPR001054">
    <property type="entry name" value="A/G_cyclase"/>
</dbReference>
<evidence type="ECO:0000256" key="8">
    <source>
        <dbReference type="ARBA" id="ARBA00022777"/>
    </source>
</evidence>
<evidence type="ECO:0000256" key="3">
    <source>
        <dbReference type="ARBA" id="ARBA00008130"/>
    </source>
</evidence>
<dbReference type="CDD" id="cd00082">
    <property type="entry name" value="HisKA"/>
    <property type="match status" value="1"/>
</dbReference>
<dbReference type="InterPro" id="IPR003594">
    <property type="entry name" value="HATPase_dom"/>
</dbReference>